<proteinExistence type="predicted"/>
<accession>A0A382DRK1</accession>
<evidence type="ECO:0000313" key="1">
    <source>
        <dbReference type="EMBL" id="SVB40998.1"/>
    </source>
</evidence>
<reference evidence="1" key="1">
    <citation type="submission" date="2018-05" db="EMBL/GenBank/DDBJ databases">
        <authorList>
            <person name="Lanie J.A."/>
            <person name="Ng W.-L."/>
            <person name="Kazmierczak K.M."/>
            <person name="Andrzejewski T.M."/>
            <person name="Davidsen T.M."/>
            <person name="Wayne K.J."/>
            <person name="Tettelin H."/>
            <person name="Glass J.I."/>
            <person name="Rusch D."/>
            <person name="Podicherti R."/>
            <person name="Tsui H.-C.T."/>
            <person name="Winkler M.E."/>
        </authorList>
    </citation>
    <scope>NUCLEOTIDE SEQUENCE</scope>
</reference>
<name>A0A382DRK1_9ZZZZ</name>
<sequence length="62" mass="6615">MLNSIFKRFYLILFLAFASISIYSDVDTTSSLKGNVNVPGASVIVEHIPTGFTKATTSGSEG</sequence>
<dbReference type="EMBL" id="UINC01040725">
    <property type="protein sequence ID" value="SVB40998.1"/>
    <property type="molecule type" value="Genomic_DNA"/>
</dbReference>
<protein>
    <submittedName>
        <fullName evidence="1">Uncharacterized protein</fullName>
    </submittedName>
</protein>
<organism evidence="1">
    <name type="scientific">marine metagenome</name>
    <dbReference type="NCBI Taxonomy" id="408172"/>
    <lineage>
        <taxon>unclassified sequences</taxon>
        <taxon>metagenomes</taxon>
        <taxon>ecological metagenomes</taxon>
    </lineage>
</organism>
<gene>
    <name evidence="1" type="ORF">METZ01_LOCUS193852</name>
</gene>
<feature type="non-terminal residue" evidence="1">
    <location>
        <position position="62"/>
    </location>
</feature>
<dbReference type="AlphaFoldDB" id="A0A382DRK1"/>